<protein>
    <submittedName>
        <fullName evidence="1">Uncharacterized protein</fullName>
    </submittedName>
</protein>
<accession>A0A8S5R8V2</accession>
<dbReference type="EMBL" id="BK015841">
    <property type="protein sequence ID" value="DAE27595.1"/>
    <property type="molecule type" value="Genomic_DNA"/>
</dbReference>
<sequence length="122" mass="13491">MSNLNITGDLSFSNTKMVDFVKFNQPLSETTTGTTQGIIQYKNTQIIYGFISKDETSSGWSVVTFGKPFADTSYTVLLTWEGNNNDSHAPIVMDRRKTLFQIAHRGGGATGQNCFWLAIGKI</sequence>
<name>A0A8S5R8V2_9VIRU</name>
<organism evidence="1">
    <name type="scientific">virus sp. cti5L29</name>
    <dbReference type="NCBI Taxonomy" id="2826813"/>
    <lineage>
        <taxon>Viruses</taxon>
    </lineage>
</organism>
<evidence type="ECO:0000313" key="1">
    <source>
        <dbReference type="EMBL" id="DAE27595.1"/>
    </source>
</evidence>
<reference evidence="1" key="1">
    <citation type="journal article" date="2021" name="Proc. Natl. Acad. Sci. U.S.A.">
        <title>A Catalog of Tens of Thousands of Viruses from Human Metagenomes Reveals Hidden Associations with Chronic Diseases.</title>
        <authorList>
            <person name="Tisza M.J."/>
            <person name="Buck C.B."/>
        </authorList>
    </citation>
    <scope>NUCLEOTIDE SEQUENCE</scope>
    <source>
        <strain evidence="1">Cti5L29</strain>
    </source>
</reference>
<proteinExistence type="predicted"/>